<evidence type="ECO:0000256" key="1">
    <source>
        <dbReference type="SAM" id="MobiDB-lite"/>
    </source>
</evidence>
<evidence type="ECO:0008006" key="4">
    <source>
        <dbReference type="Google" id="ProtNLM"/>
    </source>
</evidence>
<dbReference type="SUPFAM" id="SSF52047">
    <property type="entry name" value="RNI-like"/>
    <property type="match status" value="1"/>
</dbReference>
<dbReference type="OrthoDB" id="5405297at2759"/>
<gene>
    <name evidence="2" type="ORF">JI435_155230</name>
</gene>
<feature type="compositionally biased region" description="Basic and acidic residues" evidence="1">
    <location>
        <begin position="609"/>
        <end position="622"/>
    </location>
</feature>
<dbReference type="VEuPathDB" id="FungiDB:JI435_155230"/>
<sequence>VSGLCASAIVDSSACLLLVSAPDPLAHFHTSVHSYCLAMSISSFPATSSRRDSPRGIMGFFKRFSRKKSKPANVAPWNEAYSSATYTYTGPDQTQRLPENVLRRIFEELCPHSADETLDGSEDSGNDGCMSCDMRDLAHCALTRRQWYGIAAGLLYNSIRIDAVHYCALEEVFADQRRKSRHGDEVDRPTARLQQLCQSVRGNQYLGQRVRFIKLPYMLRESAKADLARTVSGCPNLEYIDLPDGFYTGDPSCQLLRQELQARCPHIRKMKYNEGGEQTLESLMHGYWQELSVIELNKIHIEPSVLRQVFGMLPNLSELVVVGVSWMNDSTFHTAPGLPDFPALDTLRLEKVHGVTAEGLAQYLSSPMCANRLRTLVIKNCSDILPTSLYMVLQAATSLKTLEYTALVAASLPLDPIPPMGSYTLHKLNYEIISTSSNHLYPPGASYYQYLAKSLMNNCLPALRQLYVRDPDFPEILTLAPPVRPFSEAPPPMFNQPLEVYSKGLDELEWIFTSIIPPEGHGRRASISVGRPVSSYSAHKGLGAQWGGDARKSVVVPNGFGGFLAIPADDARPRSAGNLGPAAGLGHGHSHSQSFGGEPSPRASWMSHAGREKRASRADLWR</sequence>
<feature type="region of interest" description="Disordered" evidence="1">
    <location>
        <begin position="575"/>
        <end position="622"/>
    </location>
</feature>
<feature type="compositionally biased region" description="Low complexity" evidence="1">
    <location>
        <begin position="575"/>
        <end position="584"/>
    </location>
</feature>
<protein>
    <recommendedName>
        <fullName evidence="4">F-box domain-containing protein</fullName>
    </recommendedName>
</protein>
<name>A0A7U2I8W4_PHANO</name>
<organism evidence="2 3">
    <name type="scientific">Phaeosphaeria nodorum (strain SN15 / ATCC MYA-4574 / FGSC 10173)</name>
    <name type="common">Glume blotch fungus</name>
    <name type="synonym">Parastagonospora nodorum</name>
    <dbReference type="NCBI Taxonomy" id="321614"/>
    <lineage>
        <taxon>Eukaryota</taxon>
        <taxon>Fungi</taxon>
        <taxon>Dikarya</taxon>
        <taxon>Ascomycota</taxon>
        <taxon>Pezizomycotina</taxon>
        <taxon>Dothideomycetes</taxon>
        <taxon>Pleosporomycetidae</taxon>
        <taxon>Pleosporales</taxon>
        <taxon>Pleosporineae</taxon>
        <taxon>Phaeosphaeriaceae</taxon>
        <taxon>Parastagonospora</taxon>
    </lineage>
</organism>
<proteinExistence type="predicted"/>
<dbReference type="AlphaFoldDB" id="A0A7U2I8W4"/>
<reference evidence="3" key="1">
    <citation type="journal article" date="2021" name="BMC Genomics">
        <title>Chromosome-level genome assembly and manually-curated proteome of model necrotroph Parastagonospora nodorum Sn15 reveals a genome-wide trove of candidate effector homologs, and redundancy of virulence-related functions within an accessory chromosome.</title>
        <authorList>
            <person name="Bertazzoni S."/>
            <person name="Jones D.A.B."/>
            <person name="Phan H.T."/>
            <person name="Tan K.-C."/>
            <person name="Hane J.K."/>
        </authorList>
    </citation>
    <scope>NUCLEOTIDE SEQUENCE [LARGE SCALE GENOMIC DNA]</scope>
    <source>
        <strain evidence="3">SN15 / ATCC MYA-4574 / FGSC 10173)</strain>
    </source>
</reference>
<evidence type="ECO:0000313" key="3">
    <source>
        <dbReference type="Proteomes" id="UP000663193"/>
    </source>
</evidence>
<dbReference type="Proteomes" id="UP000663193">
    <property type="component" value="Chromosome 18"/>
</dbReference>
<feature type="non-terminal residue" evidence="2">
    <location>
        <position position="1"/>
    </location>
</feature>
<accession>A0A7U2I8W4</accession>
<dbReference type="InterPro" id="IPR032675">
    <property type="entry name" value="LRR_dom_sf"/>
</dbReference>
<evidence type="ECO:0000313" key="2">
    <source>
        <dbReference type="EMBL" id="QRD05403.1"/>
    </source>
</evidence>
<dbReference type="EMBL" id="CP069040">
    <property type="protein sequence ID" value="QRD05403.1"/>
    <property type="molecule type" value="Genomic_DNA"/>
</dbReference>
<keyword evidence="3" id="KW-1185">Reference proteome</keyword>
<dbReference type="Gene3D" id="3.80.10.10">
    <property type="entry name" value="Ribonuclease Inhibitor"/>
    <property type="match status" value="1"/>
</dbReference>